<evidence type="ECO:0000313" key="7">
    <source>
        <dbReference type="EMBL" id="TFY59532.1"/>
    </source>
</evidence>
<dbReference type="GO" id="GO:0006281">
    <property type="term" value="P:DNA repair"/>
    <property type="evidence" value="ECO:0007669"/>
    <property type="project" value="UniProtKB-KW"/>
</dbReference>
<dbReference type="Proteomes" id="UP000298390">
    <property type="component" value="Unassembled WGS sequence"/>
</dbReference>
<organism evidence="7 8">
    <name type="scientific">Rhodofomes roseus</name>
    <dbReference type="NCBI Taxonomy" id="34475"/>
    <lineage>
        <taxon>Eukaryota</taxon>
        <taxon>Fungi</taxon>
        <taxon>Dikarya</taxon>
        <taxon>Basidiomycota</taxon>
        <taxon>Agaricomycotina</taxon>
        <taxon>Agaricomycetes</taxon>
        <taxon>Polyporales</taxon>
        <taxon>Rhodofomes</taxon>
    </lineage>
</organism>
<evidence type="ECO:0000256" key="4">
    <source>
        <dbReference type="ARBA" id="ARBA00023242"/>
    </source>
</evidence>
<accession>A0A4Y9YBK6</accession>
<feature type="compositionally biased region" description="Basic and acidic residues" evidence="5">
    <location>
        <begin position="263"/>
        <end position="295"/>
    </location>
</feature>
<feature type="compositionally biased region" description="Acidic residues" evidence="5">
    <location>
        <begin position="516"/>
        <end position="561"/>
    </location>
</feature>
<evidence type="ECO:0000256" key="3">
    <source>
        <dbReference type="ARBA" id="ARBA00023204"/>
    </source>
</evidence>
<sequence length="790" mass="87217">MSASETQPTVVDLTDAAEKSDKASLVELKNGKLVFKQKPLPLEKMSETMQGIVRFREFIEGRMERKEDALPKIPDEHLPLVVKLVHESDKTIHALSKHIQGELLPTHEDDGIILDSSSVLPLDAIERAIKAVATRNNYGLESTKGMGKVPAALNIWRWETKDQHMDWLPKAAREKLEARMAERRQAKQDVQELFDTLSDDARSSLLGTKNTARTPMKAKPSVQSAEEVDTPDKADNESKAQSQPQDAEGEKIGTPKGPGRPKKSVDPEKAAKEREKLEKKAAKAEKEKKEQEARSKSRSIMASFFGKAKAAPAKRSDSSGSAKTGNSQTAGPSTSQSDFAKTFRPFVVKKDAEIAPLNWFEQARRRRYASNVRTEGDVIVLDEEEIPEASGSDVDVSQMDANERLQRIISQPHISHCPIPRRRQPQSHLKTYSAHSVRSIMAQLTEAEVTGDDDTVRALLSVLRDRRATPVKVLIFTEDARPGYFGTWTRSSREVGPRAPFGQDVLALDYGYDSAEEWEGEEESGGDDVVEDADEEEAGDGEGEDDSDTDSWLVDDEEVEDPGTPVEERRADSPDLMLLDVPYVPSKRKTTLEASKQSKKRKVVIPLVPFTKGPCWESTLGRCSYEPFEPYRMELFNGLAWPDTPYPIDPFTYVAAPVEIPTASTTAKERADFAVPALPSRLAGPNTQATSTPTSAAASSTTAVTGGPKKPVPAPKTAFPEAHLPVLLAKINTLATSNLAYIVESVYQDLREQRVKKNAIEAKVKEVGEKSKTQKIWIVRPEVKAAHGLT</sequence>
<evidence type="ECO:0000256" key="5">
    <source>
        <dbReference type="SAM" id="MobiDB-lite"/>
    </source>
</evidence>
<keyword evidence="3" id="KW-0234">DNA repair</keyword>
<dbReference type="GO" id="GO:0005634">
    <property type="term" value="C:nucleus"/>
    <property type="evidence" value="ECO:0007669"/>
    <property type="project" value="UniProtKB-SubCell"/>
</dbReference>
<evidence type="ECO:0000313" key="8">
    <source>
        <dbReference type="Proteomes" id="UP000298390"/>
    </source>
</evidence>
<keyword evidence="4" id="KW-0539">Nucleus</keyword>
<dbReference type="GO" id="GO:0033186">
    <property type="term" value="C:CAF-1 complex"/>
    <property type="evidence" value="ECO:0007669"/>
    <property type="project" value="TreeGrafter"/>
</dbReference>
<proteinExistence type="predicted"/>
<name>A0A4Y9YBK6_9APHY</name>
<evidence type="ECO:0000256" key="2">
    <source>
        <dbReference type="ARBA" id="ARBA00022763"/>
    </source>
</evidence>
<dbReference type="PANTHER" id="PTHR15272">
    <property type="entry name" value="CHROMATIN ASSEMBLY FACTOR 1 SUBUNIT A CAF-1 SUBUNIT A"/>
    <property type="match status" value="1"/>
</dbReference>
<reference evidence="7 8" key="1">
    <citation type="submission" date="2019-01" db="EMBL/GenBank/DDBJ databases">
        <title>Genome sequencing of the rare red list fungi Fomitopsis rosea.</title>
        <authorList>
            <person name="Buettner E."/>
            <person name="Kellner H."/>
        </authorList>
    </citation>
    <scope>NUCLEOTIDE SEQUENCE [LARGE SCALE GENOMIC DNA]</scope>
    <source>
        <strain evidence="7 8">DSM 105464</strain>
    </source>
</reference>
<feature type="region of interest" description="Disordered" evidence="5">
    <location>
        <begin position="205"/>
        <end position="338"/>
    </location>
</feature>
<dbReference type="InterPro" id="IPR022043">
    <property type="entry name" value="CAF1A_DD"/>
</dbReference>
<comment type="subcellular location">
    <subcellularLocation>
        <location evidence="1">Nucleus</location>
    </subcellularLocation>
</comment>
<feature type="compositionally biased region" description="Low complexity" evidence="5">
    <location>
        <begin position="689"/>
        <end position="703"/>
    </location>
</feature>
<dbReference type="Pfam" id="PF12253">
    <property type="entry name" value="CAF1A_dimeriz"/>
    <property type="match status" value="1"/>
</dbReference>
<feature type="domain" description="Chromatin assembly factor 1 subunit A dimerization" evidence="6">
    <location>
        <begin position="472"/>
        <end position="545"/>
    </location>
</feature>
<feature type="region of interest" description="Disordered" evidence="5">
    <location>
        <begin position="516"/>
        <end position="574"/>
    </location>
</feature>
<feature type="compositionally biased region" description="Polar residues" evidence="5">
    <location>
        <begin position="318"/>
        <end position="338"/>
    </location>
</feature>
<dbReference type="AlphaFoldDB" id="A0A4Y9YBK6"/>
<protein>
    <recommendedName>
        <fullName evidence="6">Chromatin assembly factor 1 subunit A dimerization domain-containing protein</fullName>
    </recommendedName>
</protein>
<comment type="caution">
    <text evidence="7">The sequence shown here is derived from an EMBL/GenBank/DDBJ whole genome shotgun (WGS) entry which is preliminary data.</text>
</comment>
<feature type="region of interest" description="Disordered" evidence="5">
    <location>
        <begin position="679"/>
        <end position="713"/>
    </location>
</feature>
<evidence type="ECO:0000256" key="1">
    <source>
        <dbReference type="ARBA" id="ARBA00004123"/>
    </source>
</evidence>
<dbReference type="GO" id="GO:0006334">
    <property type="term" value="P:nucleosome assembly"/>
    <property type="evidence" value="ECO:0007669"/>
    <property type="project" value="TreeGrafter"/>
</dbReference>
<gene>
    <name evidence="7" type="ORF">EVJ58_g5716</name>
</gene>
<dbReference type="STRING" id="34475.A0A4Y9YBK6"/>
<dbReference type="PANTHER" id="PTHR15272:SF0">
    <property type="entry name" value="CHROMATIN ASSEMBLY FACTOR 1 SUBUNIT A"/>
    <property type="match status" value="1"/>
</dbReference>
<evidence type="ECO:0000259" key="6">
    <source>
        <dbReference type="Pfam" id="PF12253"/>
    </source>
</evidence>
<dbReference type="EMBL" id="SEKV01000299">
    <property type="protein sequence ID" value="TFY59532.1"/>
    <property type="molecule type" value="Genomic_DNA"/>
</dbReference>
<keyword evidence="2" id="KW-0227">DNA damage</keyword>